<dbReference type="PANTHER" id="PTHR31214:SF2">
    <property type="entry name" value="PROTEIN FAM221A"/>
    <property type="match status" value="1"/>
</dbReference>
<dbReference type="PANTHER" id="PTHR31214">
    <property type="entry name" value="PROTEIN FAM221A-RELATED"/>
    <property type="match status" value="1"/>
</dbReference>
<comment type="caution">
    <text evidence="3">The sequence shown here is derived from an EMBL/GenBank/DDBJ whole genome shotgun (WGS) entry which is preliminary data.</text>
</comment>
<name>A0A2P6TG27_CHLSO</name>
<organism evidence="3 4">
    <name type="scientific">Chlorella sorokiniana</name>
    <name type="common">Freshwater green alga</name>
    <dbReference type="NCBI Taxonomy" id="3076"/>
    <lineage>
        <taxon>Eukaryota</taxon>
        <taxon>Viridiplantae</taxon>
        <taxon>Chlorophyta</taxon>
        <taxon>core chlorophytes</taxon>
        <taxon>Trebouxiophyceae</taxon>
        <taxon>Chlorellales</taxon>
        <taxon>Chlorellaceae</taxon>
        <taxon>Chlorella clade</taxon>
        <taxon>Chlorella</taxon>
    </lineage>
</organism>
<keyword evidence="4" id="KW-1185">Reference proteome</keyword>
<proteinExistence type="inferred from homology"/>
<dbReference type="AlphaFoldDB" id="A0A2P6TG27"/>
<evidence type="ECO:0000256" key="1">
    <source>
        <dbReference type="ARBA" id="ARBA00011026"/>
    </source>
</evidence>
<dbReference type="InterPro" id="IPR026755">
    <property type="entry name" value="Fam221a/b"/>
</dbReference>
<evidence type="ECO:0000313" key="4">
    <source>
        <dbReference type="Proteomes" id="UP000239899"/>
    </source>
</evidence>
<dbReference type="Pfam" id="PF14753">
    <property type="entry name" value="FAM221"/>
    <property type="match status" value="1"/>
</dbReference>
<sequence length="157" mass="16824">MEPTQGAGPGPSSTRLAWVCGACQRECIPIRAESRCLCGHRQREHDPEHGWRCKCGGCTCRAFFYIVAQGAWILRCRCKHKHTEHDPGSRACAKRGCTCAAFDSPWVCNCDHGWAEHRQVEVAEAPSSIGAMLAAAAAAELDAMQAVQRGGGSGANG</sequence>
<accession>A0A2P6TG27</accession>
<dbReference type="OrthoDB" id="196393at2759"/>
<evidence type="ECO:0000256" key="2">
    <source>
        <dbReference type="ARBA" id="ARBA00039630"/>
    </source>
</evidence>
<protein>
    <recommendedName>
        <fullName evidence="2">Protein FAM221A</fullName>
    </recommendedName>
</protein>
<reference evidence="3 4" key="1">
    <citation type="journal article" date="2018" name="Plant J.">
        <title>Genome sequences of Chlorella sorokiniana UTEX 1602 and Micractinium conductrix SAG 241.80: implications to maltose excretion by a green alga.</title>
        <authorList>
            <person name="Arriola M.B."/>
            <person name="Velmurugan N."/>
            <person name="Zhang Y."/>
            <person name="Plunkett M.H."/>
            <person name="Hondzo H."/>
            <person name="Barney B.M."/>
        </authorList>
    </citation>
    <scope>NUCLEOTIDE SEQUENCE [LARGE SCALE GENOMIC DNA]</scope>
    <source>
        <strain evidence="4">UTEX 1602</strain>
    </source>
</reference>
<comment type="similarity">
    <text evidence="1">Belongs to the FAM221 family.</text>
</comment>
<dbReference type="Proteomes" id="UP000239899">
    <property type="component" value="Unassembled WGS sequence"/>
</dbReference>
<gene>
    <name evidence="3" type="ORF">C2E21_8156</name>
</gene>
<dbReference type="EMBL" id="LHPG02000018">
    <property type="protein sequence ID" value="PRW33049.1"/>
    <property type="molecule type" value="Genomic_DNA"/>
</dbReference>
<evidence type="ECO:0000313" key="3">
    <source>
        <dbReference type="EMBL" id="PRW33049.1"/>
    </source>
</evidence>